<dbReference type="Gene3D" id="1.10.10.10">
    <property type="entry name" value="Winged helix-like DNA-binding domain superfamily/Winged helix DNA-binding domain"/>
    <property type="match status" value="1"/>
</dbReference>
<sequence length="253" mass="27815">MLERSNGREETGFLLSLLDAEIRSEVLKASTSLTLSLGDKLFSAGQRIDRVLFLASGIASIVVVSRSGRKTESGIVGHEGFIPTGALAGAEENLTEIVVQAPGKAVAMDMEVFRSLMAKHQIFSDIVICASHVARTQVECTAAANATGTVSQRLARWLLMCHDRVRGDQLQLTHDFLSMMLAVRRPSVTDALHVLESERLIRAERAKITIRDRQALETYAQEYYGLAEEESARVFARFHAQIPEVAGRHNLAL</sequence>
<reference evidence="4 5" key="1">
    <citation type="submission" date="2020-04" db="EMBL/GenBank/DDBJ databases">
        <title>FDA dAtabase for Regulatory Grade micrObial Sequences (FDA-ARGOS): Supporting development and validation of Infectious Disease Dx tests.</title>
        <authorList>
            <person name="Sciortino C."/>
            <person name="Tallon L."/>
            <person name="Sadzewicz L."/>
            <person name="Vavikolanu K."/>
            <person name="Mehta A."/>
            <person name="Aluvathingal J."/>
            <person name="Nadendla S."/>
            <person name="Nandy P."/>
            <person name="Geyer C."/>
            <person name="Yan Y."/>
            <person name="Sichtig H."/>
        </authorList>
    </citation>
    <scope>NUCLEOTIDE SEQUENCE [LARGE SCALE GENOMIC DNA]</scope>
    <source>
        <strain evidence="4 5">FDAARGOS_633</strain>
    </source>
</reference>
<evidence type="ECO:0000256" key="2">
    <source>
        <dbReference type="ARBA" id="ARBA00023125"/>
    </source>
</evidence>
<evidence type="ECO:0000313" key="4">
    <source>
        <dbReference type="EMBL" id="QIX24957.1"/>
    </source>
</evidence>
<dbReference type="Proteomes" id="UP000500870">
    <property type="component" value="Chromosome 3"/>
</dbReference>
<dbReference type="Pfam" id="PF13545">
    <property type="entry name" value="HTH_Crp_2"/>
    <property type="match status" value="1"/>
</dbReference>
<dbReference type="InterPro" id="IPR000595">
    <property type="entry name" value="cNMP-bd_dom"/>
</dbReference>
<dbReference type="InterPro" id="IPR018490">
    <property type="entry name" value="cNMP-bd_dom_sf"/>
</dbReference>
<accession>A0A1L9CLE9</accession>
<protein>
    <submittedName>
        <fullName evidence="4">Crp/Fnr family transcriptional regulator</fullName>
    </submittedName>
</protein>
<gene>
    <name evidence="4" type="ORF">FOB41_28315</name>
</gene>
<dbReference type="SUPFAM" id="SSF46785">
    <property type="entry name" value="Winged helix' DNA-binding domain"/>
    <property type="match status" value="1"/>
</dbReference>
<name>A0A1L9CLE9_9HYPH</name>
<dbReference type="PROSITE" id="PS50042">
    <property type="entry name" value="CNMP_BINDING_3"/>
    <property type="match status" value="1"/>
</dbReference>
<dbReference type="Pfam" id="PF00027">
    <property type="entry name" value="cNMP_binding"/>
    <property type="match status" value="1"/>
</dbReference>
<dbReference type="InterPro" id="IPR012318">
    <property type="entry name" value="HTH_CRP"/>
</dbReference>
<dbReference type="InterPro" id="IPR036388">
    <property type="entry name" value="WH-like_DNA-bd_sf"/>
</dbReference>
<keyword evidence="1" id="KW-0805">Transcription regulation</keyword>
<dbReference type="GO" id="GO:0003677">
    <property type="term" value="F:DNA binding"/>
    <property type="evidence" value="ECO:0007669"/>
    <property type="project" value="UniProtKB-KW"/>
</dbReference>
<keyword evidence="2" id="KW-0238">DNA-binding</keyword>
<organism evidence="4 5">
    <name type="scientific">Agrobacterium pusense</name>
    <dbReference type="NCBI Taxonomy" id="648995"/>
    <lineage>
        <taxon>Bacteria</taxon>
        <taxon>Pseudomonadati</taxon>
        <taxon>Pseudomonadota</taxon>
        <taxon>Alphaproteobacteria</taxon>
        <taxon>Hyphomicrobiales</taxon>
        <taxon>Rhizobiaceae</taxon>
        <taxon>Rhizobium/Agrobacterium group</taxon>
        <taxon>Agrobacterium</taxon>
    </lineage>
</organism>
<evidence type="ECO:0000313" key="5">
    <source>
        <dbReference type="Proteomes" id="UP000500870"/>
    </source>
</evidence>
<dbReference type="InterPro" id="IPR036390">
    <property type="entry name" value="WH_DNA-bd_sf"/>
</dbReference>
<dbReference type="RefSeq" id="WP_072493714.1">
    <property type="nucleotide sequence ID" value="NZ_CP039895.1"/>
</dbReference>
<evidence type="ECO:0000256" key="3">
    <source>
        <dbReference type="ARBA" id="ARBA00023163"/>
    </source>
</evidence>
<dbReference type="SUPFAM" id="SSF51206">
    <property type="entry name" value="cAMP-binding domain-like"/>
    <property type="match status" value="1"/>
</dbReference>
<dbReference type="GO" id="GO:0006355">
    <property type="term" value="P:regulation of DNA-templated transcription"/>
    <property type="evidence" value="ECO:0007669"/>
    <property type="project" value="InterPro"/>
</dbReference>
<dbReference type="EMBL" id="CP050899">
    <property type="protein sequence ID" value="QIX24957.1"/>
    <property type="molecule type" value="Genomic_DNA"/>
</dbReference>
<dbReference type="Gene3D" id="2.60.120.10">
    <property type="entry name" value="Jelly Rolls"/>
    <property type="match status" value="1"/>
</dbReference>
<dbReference type="SMART" id="SM00100">
    <property type="entry name" value="cNMP"/>
    <property type="match status" value="1"/>
</dbReference>
<dbReference type="InterPro" id="IPR014710">
    <property type="entry name" value="RmlC-like_jellyroll"/>
</dbReference>
<proteinExistence type="predicted"/>
<evidence type="ECO:0000256" key="1">
    <source>
        <dbReference type="ARBA" id="ARBA00023015"/>
    </source>
</evidence>
<dbReference type="AlphaFoldDB" id="A0A1L9CLE9"/>
<keyword evidence="3" id="KW-0804">Transcription</keyword>